<proteinExistence type="predicted"/>
<feature type="region of interest" description="Disordered" evidence="1">
    <location>
        <begin position="143"/>
        <end position="236"/>
    </location>
</feature>
<evidence type="ECO:0000256" key="1">
    <source>
        <dbReference type="SAM" id="MobiDB-lite"/>
    </source>
</evidence>
<feature type="compositionally biased region" description="Polar residues" evidence="1">
    <location>
        <begin position="143"/>
        <end position="152"/>
    </location>
</feature>
<dbReference type="EMBL" id="AJWJ01000403">
    <property type="protein sequence ID" value="KAF2071189.1"/>
    <property type="molecule type" value="Genomic_DNA"/>
</dbReference>
<accession>A0A8J4V4V3</accession>
<feature type="compositionally biased region" description="Low complexity" evidence="1">
    <location>
        <begin position="161"/>
        <end position="183"/>
    </location>
</feature>
<evidence type="ECO:0000313" key="3">
    <source>
        <dbReference type="Proteomes" id="UP000695562"/>
    </source>
</evidence>
<reference evidence="2" key="1">
    <citation type="submission" date="2020-01" db="EMBL/GenBank/DDBJ databases">
        <title>Development of genomics and gene disruption for Polysphondylium violaceum indicates a role for the polyketide synthase stlB in stalk morphogenesis.</title>
        <authorList>
            <person name="Narita B."/>
            <person name="Kawabe Y."/>
            <person name="Kin K."/>
            <person name="Saito T."/>
            <person name="Gibbs R."/>
            <person name="Kuspa A."/>
            <person name="Muzny D."/>
            <person name="Queller D."/>
            <person name="Richards S."/>
            <person name="Strassman J."/>
            <person name="Sucgang R."/>
            <person name="Worley K."/>
            <person name="Schaap P."/>
        </authorList>
    </citation>
    <scope>NUCLEOTIDE SEQUENCE</scope>
    <source>
        <strain evidence="2">QSvi11</strain>
    </source>
</reference>
<dbReference type="Proteomes" id="UP000695562">
    <property type="component" value="Unassembled WGS sequence"/>
</dbReference>
<organism evidence="2 3">
    <name type="scientific">Polysphondylium violaceum</name>
    <dbReference type="NCBI Taxonomy" id="133409"/>
    <lineage>
        <taxon>Eukaryota</taxon>
        <taxon>Amoebozoa</taxon>
        <taxon>Evosea</taxon>
        <taxon>Eumycetozoa</taxon>
        <taxon>Dictyostelia</taxon>
        <taxon>Dictyosteliales</taxon>
        <taxon>Dictyosteliaceae</taxon>
        <taxon>Polysphondylium</taxon>
    </lineage>
</organism>
<dbReference type="AlphaFoldDB" id="A0A8J4V4V3"/>
<feature type="compositionally biased region" description="Acidic residues" evidence="1">
    <location>
        <begin position="191"/>
        <end position="202"/>
    </location>
</feature>
<gene>
    <name evidence="2" type="ORF">CYY_007491</name>
</gene>
<feature type="compositionally biased region" description="Low complexity" evidence="1">
    <location>
        <begin position="54"/>
        <end position="77"/>
    </location>
</feature>
<keyword evidence="3" id="KW-1185">Reference proteome</keyword>
<protein>
    <submittedName>
        <fullName evidence="2">Uncharacterized protein</fullName>
    </submittedName>
</protein>
<comment type="caution">
    <text evidence="2">The sequence shown here is derived from an EMBL/GenBank/DDBJ whole genome shotgun (WGS) entry which is preliminary data.</text>
</comment>
<sequence length="236" mass="27145">MEEEQEEEDRRIASNLRGYIHQLHLHQIYAKVENVMQIISAILYKSSRKDKNNNNKNNNNNNNNDPNNNNNNNNNNDQDQEFEKDKRKITIEDLVQLSVLIAELNGHIEELSNQAIETPTYIDMESIKQTFQALVNDEYLESDSYSSGSQYPDTDEDYEPFTDSNDSTTTTTSPSSQLAPSPTNYSSFDSIDFDACDIDEIESYQPMKEYSDDDDQYSTSSPAQEPRLNKGRKKKP</sequence>
<evidence type="ECO:0000313" key="2">
    <source>
        <dbReference type="EMBL" id="KAF2071189.1"/>
    </source>
</evidence>
<feature type="region of interest" description="Disordered" evidence="1">
    <location>
        <begin position="49"/>
        <end position="82"/>
    </location>
</feature>
<name>A0A8J4V4V3_9MYCE</name>